<evidence type="ECO:0000313" key="4">
    <source>
        <dbReference type="EMBL" id="NHK27823.1"/>
    </source>
</evidence>
<dbReference type="InterPro" id="IPR003399">
    <property type="entry name" value="Mce/MlaD"/>
</dbReference>
<feature type="domain" description="Mce/MlaD" evidence="2">
    <location>
        <begin position="39"/>
        <end position="113"/>
    </location>
</feature>
<gene>
    <name evidence="4" type="ORF">FF098_007915</name>
    <name evidence="3" type="ORF">GCM10011355_15930</name>
</gene>
<accession>A0A8J3A3A3</accession>
<name>A0A8J3A3A3_9PROT</name>
<evidence type="ECO:0000259" key="2">
    <source>
        <dbReference type="Pfam" id="PF02470"/>
    </source>
</evidence>
<dbReference type="Pfam" id="PF02470">
    <property type="entry name" value="MlaD"/>
    <property type="match status" value="1"/>
</dbReference>
<dbReference type="Proteomes" id="UP000818603">
    <property type="component" value="Unassembled WGS sequence"/>
</dbReference>
<keyword evidence="1" id="KW-0812">Transmembrane</keyword>
<evidence type="ECO:0000256" key="1">
    <source>
        <dbReference type="SAM" id="Phobius"/>
    </source>
</evidence>
<proteinExistence type="predicted"/>
<dbReference type="EMBL" id="VCJR02000001">
    <property type="protein sequence ID" value="NHK27823.1"/>
    <property type="molecule type" value="Genomic_DNA"/>
</dbReference>
<dbReference type="Proteomes" id="UP000621856">
    <property type="component" value="Unassembled WGS sequence"/>
</dbReference>
<dbReference type="RefSeq" id="WP_155139080.1">
    <property type="nucleotide sequence ID" value="NZ_BMGZ01000001.1"/>
</dbReference>
<sequence>METRAHYILIGAFMLLAIFMAVLFALWLGSVEREFDEYDVVFNERVSGLSEGAAVLFNGIDVGEVRDLKLDEDNPERVIARVRVNQDTPIKLDTKAELELQGVTGLAVIQFSGGSPASPMLKEVSRRRPPQIQASLSPITRLLEGGGNIVASVQRLLTQENTDTVARILADVETLTDALAQKDEEIVRTIDNLATASDQLAAFADTLDERSAELESILQGADSFVNEDLQASLDEIDGVVKEARAFAEELRSTLGDNRAAIDAFAQQGLGEAAAAIAESRRLIRTMDQILREVERDPARFLFGETRPQAQSN</sequence>
<comment type="caution">
    <text evidence="3">The sequence shown here is derived from an EMBL/GenBank/DDBJ whole genome shotgun (WGS) entry which is preliminary data.</text>
</comment>
<dbReference type="AlphaFoldDB" id="A0A8J3A3A3"/>
<dbReference type="EMBL" id="BMGZ01000001">
    <property type="protein sequence ID" value="GGH96615.1"/>
    <property type="molecule type" value="Genomic_DNA"/>
</dbReference>
<keyword evidence="6" id="KW-1185">Reference proteome</keyword>
<keyword evidence="1" id="KW-1133">Transmembrane helix</keyword>
<reference evidence="3" key="3">
    <citation type="submission" date="2020-09" db="EMBL/GenBank/DDBJ databases">
        <authorList>
            <person name="Sun Q."/>
            <person name="Zhou Y."/>
        </authorList>
    </citation>
    <scope>NUCLEOTIDE SEQUENCE</scope>
    <source>
        <strain evidence="3">CGMCC 1.14984</strain>
    </source>
</reference>
<evidence type="ECO:0000313" key="3">
    <source>
        <dbReference type="EMBL" id="GGH96615.1"/>
    </source>
</evidence>
<dbReference type="PANTHER" id="PTHR36698">
    <property type="entry name" value="BLL5892 PROTEIN"/>
    <property type="match status" value="1"/>
</dbReference>
<keyword evidence="1" id="KW-0472">Membrane</keyword>
<protein>
    <submittedName>
        <fullName evidence="4">MCE family protein</fullName>
    </submittedName>
</protein>
<feature type="transmembrane region" description="Helical" evidence="1">
    <location>
        <begin position="7"/>
        <end position="28"/>
    </location>
</feature>
<evidence type="ECO:0000313" key="6">
    <source>
        <dbReference type="Proteomes" id="UP000818603"/>
    </source>
</evidence>
<organism evidence="3 5">
    <name type="scientific">Aquisalinus luteolus</name>
    <dbReference type="NCBI Taxonomy" id="1566827"/>
    <lineage>
        <taxon>Bacteria</taxon>
        <taxon>Pseudomonadati</taxon>
        <taxon>Pseudomonadota</taxon>
        <taxon>Alphaproteobacteria</taxon>
        <taxon>Parvularculales</taxon>
        <taxon>Parvularculaceae</taxon>
        <taxon>Aquisalinus</taxon>
    </lineage>
</organism>
<dbReference type="PANTHER" id="PTHR36698:SF2">
    <property type="entry name" value="MCE_MLAD DOMAIN-CONTAINING PROTEIN"/>
    <property type="match status" value="1"/>
</dbReference>
<reference evidence="3" key="1">
    <citation type="journal article" date="2014" name="Int. J. Syst. Evol. Microbiol.">
        <title>Complete genome sequence of Corynebacterium casei LMG S-19264T (=DSM 44701T), isolated from a smear-ripened cheese.</title>
        <authorList>
            <consortium name="US DOE Joint Genome Institute (JGI-PGF)"/>
            <person name="Walter F."/>
            <person name="Albersmeier A."/>
            <person name="Kalinowski J."/>
            <person name="Ruckert C."/>
        </authorList>
    </citation>
    <scope>NUCLEOTIDE SEQUENCE</scope>
    <source>
        <strain evidence="3">CGMCC 1.14984</strain>
    </source>
</reference>
<reference evidence="4 6" key="2">
    <citation type="submission" date="2020-02" db="EMBL/GenBank/DDBJ databases">
        <title>Genome sequence of Parvularcula flava strain NH6-79.</title>
        <authorList>
            <person name="Abdul Karim M.H."/>
            <person name="Lam M.Q."/>
            <person name="Chen S.J."/>
            <person name="Yahya A."/>
            <person name="Shahir S."/>
            <person name="Shamsir M.S."/>
            <person name="Chong C.S."/>
        </authorList>
    </citation>
    <scope>NUCLEOTIDE SEQUENCE [LARGE SCALE GENOMIC DNA]</scope>
    <source>
        <strain evidence="4 6">NH6-79</strain>
    </source>
</reference>
<evidence type="ECO:0000313" key="5">
    <source>
        <dbReference type="Proteomes" id="UP000621856"/>
    </source>
</evidence>